<evidence type="ECO:0000313" key="1">
    <source>
        <dbReference type="EMBL" id="BBL61570.1"/>
    </source>
</evidence>
<accession>A0ACA8R207</accession>
<keyword evidence="2" id="KW-1185">Reference proteome</keyword>
<gene>
    <name evidence="1" type="ORF">MarbSA_06100</name>
</gene>
<reference evidence="1" key="1">
    <citation type="submission" date="2019-06" db="EMBL/GenBank/DDBJ databases">
        <title>Complete genome sequence of Methanobrevibacter arboriphilus strain SA.</title>
        <authorList>
            <person name="Asakawa S."/>
        </authorList>
    </citation>
    <scope>NUCLEOTIDE SEQUENCE</scope>
    <source>
        <strain evidence="1">SA</strain>
    </source>
</reference>
<keyword evidence="1" id="KW-0808">Transferase</keyword>
<organism evidence="1 2">
    <name type="scientific">Methanobrevibacter arboriphilus</name>
    <dbReference type="NCBI Taxonomy" id="39441"/>
    <lineage>
        <taxon>Archaea</taxon>
        <taxon>Methanobacteriati</taxon>
        <taxon>Methanobacteriota</taxon>
        <taxon>Methanomada group</taxon>
        <taxon>Methanobacteria</taxon>
        <taxon>Methanobacteriales</taxon>
        <taxon>Methanobacteriaceae</taxon>
        <taxon>Methanobrevibacter</taxon>
    </lineage>
</organism>
<proteinExistence type="predicted"/>
<keyword evidence="1" id="KW-0489">Methyltransferase</keyword>
<sequence>MRIDKGDTVIDLGCGEGSITIPLSKKVKSITAVDSSKRMLEILDDKCKAENIDNIKTMKENLEDVTLKEVGNKDIVLLSRSINGISPIKDTINNVNSIANKYVYITIFGPKNWKFENDFYESIGKEKNDFVPYDYLFNILISMNIYPNIENLEIETNRKYKSVQDAMDNGKWQLDTFTKEEKENLYKYLEKNLRKNNEGMLENPNDKADWILIWWKK</sequence>
<dbReference type="EMBL" id="AP019779">
    <property type="protein sequence ID" value="BBL61570.1"/>
    <property type="molecule type" value="Genomic_DNA"/>
</dbReference>
<name>A0ACA8R207_METAZ</name>
<protein>
    <submittedName>
        <fullName evidence="1">SAM-dependent methyltransferase</fullName>
    </submittedName>
</protein>
<evidence type="ECO:0000313" key="2">
    <source>
        <dbReference type="Proteomes" id="UP000825015"/>
    </source>
</evidence>
<dbReference type="Proteomes" id="UP000825015">
    <property type="component" value="Chromosome"/>
</dbReference>